<evidence type="ECO:0000313" key="19">
    <source>
        <dbReference type="EMBL" id="OMJ66818.1"/>
    </source>
</evidence>
<evidence type="ECO:0000259" key="18">
    <source>
        <dbReference type="PROSITE" id="PS50222"/>
    </source>
</evidence>
<sequence>MGCTVSTKFKKPIENEQIVAKEVILAPGAFVNENENKFADIYRLGKLIGTGTYGEVRMCFHRESGAKRAVKIIRKDLMTNEGLRANLDKEISILRSLDHPNVVRIYEFFEEVKRLYIVMEFCKGGELFAEIVKRKYLTEIHAAHIMHQLFSTLDYLHGRGIMHRDLKPENILLEERHDVMNIKIIDFGAATIFNDKPINGIVGTMFYIAPDVFQGNYDFLCDMWSCGVILYILLAGYPPFDGKSDQEIISRIKSYEYSTSQEPWSNISQDAKDLLSKLLCHSKKRASSRQALAEPWIINLVKRELPSTEVMSEALNNLKNFRSTSILRDAVNTFITTQFISASDTKDLREVFRKMDKNGDGKLSREELLEEYTKIMEESEAQAEVDRIMREVDSDNNGFIDYSEFLKGSLDSSKVLSLENLKLAFQMFDQDGSGTISAGELKKVIAGKGLADNKIWNDIIIQVDQNGDGEIDMLEFQKIIMKNF</sequence>
<dbReference type="Proteomes" id="UP000187209">
    <property type="component" value="Unassembled WGS sequence"/>
</dbReference>
<keyword evidence="7" id="KW-0677">Repeat</keyword>
<evidence type="ECO:0000256" key="7">
    <source>
        <dbReference type="ARBA" id="ARBA00022737"/>
    </source>
</evidence>
<dbReference type="PROSITE" id="PS00107">
    <property type="entry name" value="PROTEIN_KINASE_ATP"/>
    <property type="match status" value="1"/>
</dbReference>
<dbReference type="InterPro" id="IPR011009">
    <property type="entry name" value="Kinase-like_dom_sf"/>
</dbReference>
<dbReference type="InterPro" id="IPR000719">
    <property type="entry name" value="Prot_kinase_dom"/>
</dbReference>
<dbReference type="InterPro" id="IPR008271">
    <property type="entry name" value="Ser/Thr_kinase_AS"/>
</dbReference>
<dbReference type="PROSITE" id="PS50222">
    <property type="entry name" value="EF_HAND_2"/>
    <property type="match status" value="4"/>
</dbReference>
<dbReference type="GO" id="GO:0005509">
    <property type="term" value="F:calcium ion binding"/>
    <property type="evidence" value="ECO:0007669"/>
    <property type="project" value="InterPro"/>
</dbReference>
<feature type="domain" description="EF-hand" evidence="18">
    <location>
        <begin position="343"/>
        <end position="378"/>
    </location>
</feature>
<dbReference type="EMBL" id="MPUH01001625">
    <property type="protein sequence ID" value="OMJ66818.1"/>
    <property type="molecule type" value="Genomic_DNA"/>
</dbReference>
<dbReference type="SMART" id="SM00220">
    <property type="entry name" value="S_TKc"/>
    <property type="match status" value="1"/>
</dbReference>
<dbReference type="Pfam" id="PF00069">
    <property type="entry name" value="Pkinase"/>
    <property type="match status" value="1"/>
</dbReference>
<dbReference type="CDD" id="cd05117">
    <property type="entry name" value="STKc_CAMK"/>
    <property type="match status" value="1"/>
</dbReference>
<dbReference type="AlphaFoldDB" id="A0A1R2AQK6"/>
<evidence type="ECO:0000256" key="4">
    <source>
        <dbReference type="ARBA" id="ARBA00022527"/>
    </source>
</evidence>
<evidence type="ECO:0000256" key="13">
    <source>
        <dbReference type="ARBA" id="ARBA00047899"/>
    </source>
</evidence>
<comment type="similarity">
    <text evidence="12">Belongs to the protein kinase superfamily. Ser/Thr protein kinase family. CDPK subfamily.</text>
</comment>
<dbReference type="PANTHER" id="PTHR24349">
    <property type="entry name" value="SERINE/THREONINE-PROTEIN KINASE"/>
    <property type="match status" value="1"/>
</dbReference>
<dbReference type="Gene3D" id="1.10.238.10">
    <property type="entry name" value="EF-hand"/>
    <property type="match status" value="2"/>
</dbReference>
<comment type="cofactor">
    <cofactor evidence="1">
        <name>Mg(2+)</name>
        <dbReference type="ChEBI" id="CHEBI:18420"/>
    </cofactor>
</comment>
<dbReference type="Pfam" id="PF13499">
    <property type="entry name" value="EF-hand_7"/>
    <property type="match status" value="2"/>
</dbReference>
<evidence type="ECO:0000256" key="5">
    <source>
        <dbReference type="ARBA" id="ARBA00022679"/>
    </source>
</evidence>
<evidence type="ECO:0000259" key="17">
    <source>
        <dbReference type="PROSITE" id="PS50011"/>
    </source>
</evidence>
<feature type="domain" description="EF-hand" evidence="18">
    <location>
        <begin position="416"/>
        <end position="451"/>
    </location>
</feature>
<dbReference type="InterPro" id="IPR050205">
    <property type="entry name" value="CDPK_Ser/Thr_kinases"/>
</dbReference>
<evidence type="ECO:0000256" key="10">
    <source>
        <dbReference type="ARBA" id="ARBA00022837"/>
    </source>
</evidence>
<dbReference type="FunFam" id="3.30.200.20:FF:000315">
    <property type="entry name" value="Calcium-dependent protein kinase 3"/>
    <property type="match status" value="1"/>
</dbReference>
<keyword evidence="9" id="KW-0418">Kinase</keyword>
<accession>A0A1R2AQK6</accession>
<evidence type="ECO:0000256" key="2">
    <source>
        <dbReference type="ARBA" id="ARBA00011245"/>
    </source>
</evidence>
<evidence type="ECO:0000256" key="9">
    <source>
        <dbReference type="ARBA" id="ARBA00022777"/>
    </source>
</evidence>
<keyword evidence="8 15" id="KW-0547">Nucleotide-binding</keyword>
<dbReference type="Gene3D" id="3.30.200.20">
    <property type="entry name" value="Phosphorylase Kinase, domain 1"/>
    <property type="match status" value="1"/>
</dbReference>
<comment type="catalytic activity">
    <reaction evidence="13">
        <text>L-threonyl-[protein] + ATP = O-phospho-L-threonyl-[protein] + ADP + H(+)</text>
        <dbReference type="Rhea" id="RHEA:46608"/>
        <dbReference type="Rhea" id="RHEA-COMP:11060"/>
        <dbReference type="Rhea" id="RHEA-COMP:11605"/>
        <dbReference type="ChEBI" id="CHEBI:15378"/>
        <dbReference type="ChEBI" id="CHEBI:30013"/>
        <dbReference type="ChEBI" id="CHEBI:30616"/>
        <dbReference type="ChEBI" id="CHEBI:61977"/>
        <dbReference type="ChEBI" id="CHEBI:456216"/>
        <dbReference type="EC" id="2.7.11.1"/>
    </reaction>
</comment>
<keyword evidence="11 15" id="KW-0067">ATP-binding</keyword>
<dbReference type="PROSITE" id="PS00108">
    <property type="entry name" value="PROTEIN_KINASE_ST"/>
    <property type="match status" value="1"/>
</dbReference>
<dbReference type="OrthoDB" id="40902at2759"/>
<feature type="domain" description="EF-hand" evidence="18">
    <location>
        <begin position="380"/>
        <end position="415"/>
    </location>
</feature>
<dbReference type="PROSITE" id="PS50011">
    <property type="entry name" value="PROTEIN_KINASE_DOM"/>
    <property type="match status" value="1"/>
</dbReference>
<feature type="binding site" evidence="15">
    <location>
        <position position="75"/>
    </location>
    <ligand>
        <name>ATP</name>
        <dbReference type="ChEBI" id="CHEBI:30616"/>
    </ligand>
</feature>
<dbReference type="FunFam" id="1.10.510.10:FF:000571">
    <property type="entry name" value="Maternal embryonic leucine zipper kinase"/>
    <property type="match status" value="1"/>
</dbReference>
<dbReference type="Gene3D" id="1.10.510.10">
    <property type="entry name" value="Transferase(Phosphotransferase) domain 1"/>
    <property type="match status" value="1"/>
</dbReference>
<evidence type="ECO:0000256" key="15">
    <source>
        <dbReference type="PROSITE-ProRule" id="PRU10141"/>
    </source>
</evidence>
<comment type="caution">
    <text evidence="19">The sequence shown here is derived from an EMBL/GenBank/DDBJ whole genome shotgun (WGS) entry which is preliminary data.</text>
</comment>
<dbReference type="GO" id="GO:0004674">
    <property type="term" value="F:protein serine/threonine kinase activity"/>
    <property type="evidence" value="ECO:0007669"/>
    <property type="project" value="UniProtKB-KW"/>
</dbReference>
<keyword evidence="10" id="KW-0106">Calcium</keyword>
<dbReference type="SUPFAM" id="SSF47473">
    <property type="entry name" value="EF-hand"/>
    <property type="match status" value="1"/>
</dbReference>
<dbReference type="InterPro" id="IPR018247">
    <property type="entry name" value="EF_Hand_1_Ca_BS"/>
</dbReference>
<feature type="domain" description="EF-hand" evidence="18">
    <location>
        <begin position="454"/>
        <end position="484"/>
    </location>
</feature>
<evidence type="ECO:0000313" key="20">
    <source>
        <dbReference type="Proteomes" id="UP000187209"/>
    </source>
</evidence>
<evidence type="ECO:0000256" key="6">
    <source>
        <dbReference type="ARBA" id="ARBA00022723"/>
    </source>
</evidence>
<organism evidence="19 20">
    <name type="scientific">Stentor coeruleus</name>
    <dbReference type="NCBI Taxonomy" id="5963"/>
    <lineage>
        <taxon>Eukaryota</taxon>
        <taxon>Sar</taxon>
        <taxon>Alveolata</taxon>
        <taxon>Ciliophora</taxon>
        <taxon>Postciliodesmatophora</taxon>
        <taxon>Heterotrichea</taxon>
        <taxon>Heterotrichida</taxon>
        <taxon>Stentoridae</taxon>
        <taxon>Stentor</taxon>
    </lineage>
</organism>
<dbReference type="PROSITE" id="PS00018">
    <property type="entry name" value="EF_HAND_1"/>
    <property type="match status" value="4"/>
</dbReference>
<evidence type="ECO:0000256" key="8">
    <source>
        <dbReference type="ARBA" id="ARBA00022741"/>
    </source>
</evidence>
<evidence type="ECO:0000256" key="14">
    <source>
        <dbReference type="ARBA" id="ARBA00048679"/>
    </source>
</evidence>
<dbReference type="EC" id="2.7.11.1" evidence="3"/>
<feature type="domain" description="Protein kinase" evidence="17">
    <location>
        <begin position="42"/>
        <end position="297"/>
    </location>
</feature>
<keyword evidence="5" id="KW-0808">Transferase</keyword>
<evidence type="ECO:0000256" key="11">
    <source>
        <dbReference type="ARBA" id="ARBA00022840"/>
    </source>
</evidence>
<reference evidence="19 20" key="1">
    <citation type="submission" date="2016-11" db="EMBL/GenBank/DDBJ databases">
        <title>The macronuclear genome of Stentor coeruleus: a giant cell with tiny introns.</title>
        <authorList>
            <person name="Slabodnick M."/>
            <person name="Ruby J.G."/>
            <person name="Reiff S.B."/>
            <person name="Swart E.C."/>
            <person name="Gosai S."/>
            <person name="Prabakaran S."/>
            <person name="Witkowska E."/>
            <person name="Larue G.E."/>
            <person name="Fisher S."/>
            <person name="Freeman R.M."/>
            <person name="Gunawardena J."/>
            <person name="Chu W."/>
            <person name="Stover N.A."/>
            <person name="Gregory B.D."/>
            <person name="Nowacki M."/>
            <person name="Derisi J."/>
            <person name="Roy S.W."/>
            <person name="Marshall W.F."/>
            <person name="Sood P."/>
        </authorList>
    </citation>
    <scope>NUCLEOTIDE SEQUENCE [LARGE SCALE GENOMIC DNA]</scope>
    <source>
        <strain evidence="19">WM001</strain>
    </source>
</reference>
<dbReference type="InterPro" id="IPR011992">
    <property type="entry name" value="EF-hand-dom_pair"/>
</dbReference>
<comment type="subunit">
    <text evidence="2">Monomer.</text>
</comment>
<comment type="catalytic activity">
    <reaction evidence="14">
        <text>L-seryl-[protein] + ATP = O-phospho-L-seryl-[protein] + ADP + H(+)</text>
        <dbReference type="Rhea" id="RHEA:17989"/>
        <dbReference type="Rhea" id="RHEA-COMP:9863"/>
        <dbReference type="Rhea" id="RHEA-COMP:11604"/>
        <dbReference type="ChEBI" id="CHEBI:15378"/>
        <dbReference type="ChEBI" id="CHEBI:29999"/>
        <dbReference type="ChEBI" id="CHEBI:30616"/>
        <dbReference type="ChEBI" id="CHEBI:83421"/>
        <dbReference type="ChEBI" id="CHEBI:456216"/>
        <dbReference type="EC" id="2.7.11.1"/>
    </reaction>
</comment>
<dbReference type="InterPro" id="IPR017441">
    <property type="entry name" value="Protein_kinase_ATP_BS"/>
</dbReference>
<dbReference type="SMART" id="SM00054">
    <property type="entry name" value="EFh"/>
    <property type="match status" value="4"/>
</dbReference>
<dbReference type="InterPro" id="IPR002048">
    <property type="entry name" value="EF_hand_dom"/>
</dbReference>
<dbReference type="GO" id="GO:0005524">
    <property type="term" value="F:ATP binding"/>
    <property type="evidence" value="ECO:0007669"/>
    <property type="project" value="UniProtKB-UniRule"/>
</dbReference>
<evidence type="ECO:0000256" key="3">
    <source>
        <dbReference type="ARBA" id="ARBA00012513"/>
    </source>
</evidence>
<dbReference type="SUPFAM" id="SSF56112">
    <property type="entry name" value="Protein kinase-like (PK-like)"/>
    <property type="match status" value="1"/>
</dbReference>
<keyword evidence="6" id="KW-0479">Metal-binding</keyword>
<name>A0A1R2AQK6_9CILI</name>
<proteinExistence type="inferred from homology"/>
<dbReference type="CDD" id="cd00051">
    <property type="entry name" value="EFh"/>
    <property type="match status" value="2"/>
</dbReference>
<gene>
    <name evidence="19" type="ORF">SteCoe_36202</name>
</gene>
<keyword evidence="20" id="KW-1185">Reference proteome</keyword>
<evidence type="ECO:0000256" key="16">
    <source>
        <dbReference type="RuleBase" id="RU000304"/>
    </source>
</evidence>
<protein>
    <recommendedName>
        <fullName evidence="3">non-specific serine/threonine protein kinase</fullName>
        <ecNumber evidence="3">2.7.11.1</ecNumber>
    </recommendedName>
</protein>
<keyword evidence="4 16" id="KW-0723">Serine/threonine-protein kinase</keyword>
<evidence type="ECO:0000256" key="1">
    <source>
        <dbReference type="ARBA" id="ARBA00001946"/>
    </source>
</evidence>
<evidence type="ECO:0000256" key="12">
    <source>
        <dbReference type="ARBA" id="ARBA00024334"/>
    </source>
</evidence>
<dbReference type="FunFam" id="1.10.238.10:FF:000585">
    <property type="entry name" value="Calcium-dependent protein kinase-a"/>
    <property type="match status" value="1"/>
</dbReference>